<gene>
    <name evidence="4" type="ORF">GB864_15115</name>
</gene>
<feature type="transmembrane region" description="Helical" evidence="2">
    <location>
        <begin position="104"/>
        <end position="127"/>
    </location>
</feature>
<comment type="caution">
    <text evidence="4">The sequence shown here is derived from an EMBL/GenBank/DDBJ whole genome shotgun (WGS) entry which is preliminary data.</text>
</comment>
<keyword evidence="2" id="KW-1133">Transmembrane helix</keyword>
<feature type="transmembrane region" description="Helical" evidence="2">
    <location>
        <begin position="65"/>
        <end position="84"/>
    </location>
</feature>
<dbReference type="InterPro" id="IPR050922">
    <property type="entry name" value="LytR/CpsA/Psr_CW_biosynth"/>
</dbReference>
<dbReference type="Gene3D" id="3.40.630.190">
    <property type="entry name" value="LCP protein"/>
    <property type="match status" value="1"/>
</dbReference>
<sequence length="434" mass="46573">MTMRGWWLVALNLLIPGSAQVLAGNRRLGRFGLGATLVLWTLAVLAIVSSFLWRATLISIVTNPFVLWLLAAGAAFYAVLWIVLTLDTLRLVRFVKVAPGARPLIAGFTALALLLVAGSAGYGAVLATSASGFLSSVFTAAPPVDPIDGRYNFLLLGGDSGPDRDGMRPDSTSVVSVDAETGDTVIIGIPRDLLDAPFPADSPMHERYPDGYGANGCEVDVCQFNSIYTEVELYEPQLYPDAEANGSSPGIEAVRDASEGVTGLTIQYYALIDMQGFSELVDALGGVDVDVQSDVPIHADETFTTVAEWIYAGPQHLDGYHALWFARSRHGSSDYDRMARQRQLQEAIVQQFTPANVLAKFQSIAAAGSQTVRTDVPQSMLGPFVDLADKARNQPITTVELVPPNVEPDEPDYEYIGQLIDAALNPPETEAPAG</sequence>
<dbReference type="EMBL" id="WSTA01000084">
    <property type="protein sequence ID" value="MWB99876.1"/>
    <property type="molecule type" value="Genomic_DNA"/>
</dbReference>
<dbReference type="AlphaFoldDB" id="A0A6I4P002"/>
<dbReference type="Proteomes" id="UP000438182">
    <property type="component" value="Unassembled WGS sequence"/>
</dbReference>
<organism evidence="4 5">
    <name type="scientific">Agromyces seonyuensis</name>
    <dbReference type="NCBI Taxonomy" id="2662446"/>
    <lineage>
        <taxon>Bacteria</taxon>
        <taxon>Bacillati</taxon>
        <taxon>Actinomycetota</taxon>
        <taxon>Actinomycetes</taxon>
        <taxon>Micrococcales</taxon>
        <taxon>Microbacteriaceae</taxon>
        <taxon>Agromyces</taxon>
    </lineage>
</organism>
<keyword evidence="2" id="KW-0812">Transmembrane</keyword>
<evidence type="ECO:0000259" key="3">
    <source>
        <dbReference type="Pfam" id="PF03816"/>
    </source>
</evidence>
<dbReference type="NCBIfam" id="TIGR00350">
    <property type="entry name" value="lytR_cpsA_psr"/>
    <property type="match status" value="1"/>
</dbReference>
<evidence type="ECO:0000256" key="2">
    <source>
        <dbReference type="SAM" id="Phobius"/>
    </source>
</evidence>
<keyword evidence="5" id="KW-1185">Reference proteome</keyword>
<evidence type="ECO:0000313" key="5">
    <source>
        <dbReference type="Proteomes" id="UP000438182"/>
    </source>
</evidence>
<protein>
    <submittedName>
        <fullName evidence="4">LytR family transcriptional regulator</fullName>
    </submittedName>
</protein>
<feature type="domain" description="Cell envelope-related transcriptional attenuator" evidence="3">
    <location>
        <begin position="168"/>
        <end position="352"/>
    </location>
</feature>
<keyword evidence="2" id="KW-0472">Membrane</keyword>
<evidence type="ECO:0000313" key="4">
    <source>
        <dbReference type="EMBL" id="MWB99876.1"/>
    </source>
</evidence>
<proteinExistence type="inferred from homology"/>
<name>A0A6I4P002_9MICO</name>
<dbReference type="PANTHER" id="PTHR33392">
    <property type="entry name" value="POLYISOPRENYL-TEICHOIC ACID--PEPTIDOGLYCAN TEICHOIC ACID TRANSFERASE TAGU"/>
    <property type="match status" value="1"/>
</dbReference>
<dbReference type="PANTHER" id="PTHR33392:SF6">
    <property type="entry name" value="POLYISOPRENYL-TEICHOIC ACID--PEPTIDOGLYCAN TEICHOIC ACID TRANSFERASE TAGU"/>
    <property type="match status" value="1"/>
</dbReference>
<accession>A0A6I4P002</accession>
<reference evidence="4 5" key="1">
    <citation type="submission" date="2019-12" db="EMBL/GenBank/DDBJ databases">
        <authorList>
            <person name="Kim Y.S."/>
        </authorList>
    </citation>
    <scope>NUCLEOTIDE SEQUENCE [LARGE SCALE GENOMIC DNA]</scope>
    <source>
        <strain evidence="4 5">MMS17-SY077</strain>
    </source>
</reference>
<dbReference type="Pfam" id="PF03816">
    <property type="entry name" value="LytR_cpsA_psr"/>
    <property type="match status" value="1"/>
</dbReference>
<dbReference type="InterPro" id="IPR004474">
    <property type="entry name" value="LytR_CpsA_psr"/>
</dbReference>
<comment type="similarity">
    <text evidence="1">Belongs to the LytR/CpsA/Psr (LCP) family.</text>
</comment>
<feature type="transmembrane region" description="Helical" evidence="2">
    <location>
        <begin position="33"/>
        <end position="53"/>
    </location>
</feature>
<evidence type="ECO:0000256" key="1">
    <source>
        <dbReference type="ARBA" id="ARBA00006068"/>
    </source>
</evidence>